<organism evidence="2 3">
    <name type="scientific">Actinophytocola gossypii</name>
    <dbReference type="NCBI Taxonomy" id="2812003"/>
    <lineage>
        <taxon>Bacteria</taxon>
        <taxon>Bacillati</taxon>
        <taxon>Actinomycetota</taxon>
        <taxon>Actinomycetes</taxon>
        <taxon>Pseudonocardiales</taxon>
        <taxon>Pseudonocardiaceae</taxon>
    </lineage>
</organism>
<reference evidence="2 3" key="1">
    <citation type="submission" date="2021-02" db="EMBL/GenBank/DDBJ databases">
        <title>Actinophytocola xerophila sp. nov., isolated from soil of cotton cropping field.</title>
        <authorList>
            <person name="Huang R."/>
            <person name="Chen X."/>
            <person name="Ge X."/>
            <person name="Liu W."/>
        </authorList>
    </citation>
    <scope>NUCLEOTIDE SEQUENCE [LARGE SCALE GENOMIC DNA]</scope>
    <source>
        <strain evidence="2 3">S1-96</strain>
    </source>
</reference>
<feature type="transmembrane region" description="Helical" evidence="1">
    <location>
        <begin position="51"/>
        <end position="70"/>
    </location>
</feature>
<evidence type="ECO:0000256" key="1">
    <source>
        <dbReference type="SAM" id="Phobius"/>
    </source>
</evidence>
<name>A0ABT2J611_9PSEU</name>
<keyword evidence="1" id="KW-1133">Transmembrane helix</keyword>
<comment type="caution">
    <text evidence="2">The sequence shown here is derived from an EMBL/GenBank/DDBJ whole genome shotgun (WGS) entry which is preliminary data.</text>
</comment>
<sequence length="194" mass="21012">MQRTRKIPDDAELVVNPVRRSAVLGQLPTIVMFAVTVVIAGFGVVATGTPLGVWGVVGALCLLGLVLEVLGVRSEVALGPALAADDKHVWVRIGGFLTPSSVRLDWAEVNGIALRTWQGRRRATARYLTFDLTRTVADDLAGSLDGTQDRRMRRLATTFGSPIAISERHKDTTLDQAVRRLRDLAPDGVRFSTA</sequence>
<dbReference type="EMBL" id="JAFFZE010000009">
    <property type="protein sequence ID" value="MCT2583218.1"/>
    <property type="molecule type" value="Genomic_DNA"/>
</dbReference>
<protein>
    <recommendedName>
        <fullName evidence="4">PH domain-containing protein</fullName>
    </recommendedName>
</protein>
<evidence type="ECO:0000313" key="2">
    <source>
        <dbReference type="EMBL" id="MCT2583218.1"/>
    </source>
</evidence>
<dbReference type="Proteomes" id="UP001156441">
    <property type="component" value="Unassembled WGS sequence"/>
</dbReference>
<keyword evidence="1" id="KW-0812">Transmembrane</keyword>
<dbReference type="RefSeq" id="WP_260190592.1">
    <property type="nucleotide sequence ID" value="NZ_JAFFZE010000009.1"/>
</dbReference>
<evidence type="ECO:0000313" key="3">
    <source>
        <dbReference type="Proteomes" id="UP001156441"/>
    </source>
</evidence>
<evidence type="ECO:0008006" key="4">
    <source>
        <dbReference type="Google" id="ProtNLM"/>
    </source>
</evidence>
<proteinExistence type="predicted"/>
<accession>A0ABT2J611</accession>
<feature type="transmembrane region" description="Helical" evidence="1">
    <location>
        <begin position="21"/>
        <end position="45"/>
    </location>
</feature>
<keyword evidence="1" id="KW-0472">Membrane</keyword>
<gene>
    <name evidence="2" type="ORF">JT362_08835</name>
</gene>
<keyword evidence="3" id="KW-1185">Reference proteome</keyword>